<dbReference type="SMART" id="SM00829">
    <property type="entry name" value="PKS_ER"/>
    <property type="match status" value="1"/>
</dbReference>
<comment type="similarity">
    <text evidence="2 6">Belongs to the zinc-containing alcohol dehydrogenase family.</text>
</comment>
<dbReference type="GO" id="GO:0016491">
    <property type="term" value="F:oxidoreductase activity"/>
    <property type="evidence" value="ECO:0007669"/>
    <property type="project" value="UniProtKB-KW"/>
</dbReference>
<dbReference type="eggNOG" id="COG1063">
    <property type="taxonomic scope" value="Bacteria"/>
</dbReference>
<dbReference type="Gene3D" id="3.90.180.10">
    <property type="entry name" value="Medium-chain alcohol dehydrogenases, catalytic domain"/>
    <property type="match status" value="1"/>
</dbReference>
<dbReference type="GO" id="GO:0008270">
    <property type="term" value="F:zinc ion binding"/>
    <property type="evidence" value="ECO:0007669"/>
    <property type="project" value="InterPro"/>
</dbReference>
<dbReference type="EMBL" id="JROM01000039">
    <property type="protein sequence ID" value="KHE74092.1"/>
    <property type="molecule type" value="Genomic_DNA"/>
</dbReference>
<evidence type="ECO:0000256" key="2">
    <source>
        <dbReference type="ARBA" id="ARBA00008072"/>
    </source>
</evidence>
<feature type="domain" description="Enoyl reductase (ER)" evidence="7">
    <location>
        <begin position="8"/>
        <end position="351"/>
    </location>
</feature>
<dbReference type="RefSeq" id="WP_035964371.1">
    <property type="nucleotide sequence ID" value="NZ_JROM01000039.1"/>
</dbReference>
<evidence type="ECO:0000259" key="7">
    <source>
        <dbReference type="SMART" id="SM00829"/>
    </source>
</evidence>
<gene>
    <name evidence="8" type="ORF">AS25_08740</name>
</gene>
<reference evidence="8 9" key="1">
    <citation type="submission" date="2014-09" db="EMBL/GenBank/DDBJ databases">
        <title>High-quality draft genome sequence of Kocuria marina SO9-6, an actinobacterium isolated from a copper mine.</title>
        <authorList>
            <person name="Castro D.B."/>
            <person name="Pereira L.B."/>
            <person name="Silva M.V."/>
            <person name="Silva B.P."/>
            <person name="Zanardi B.R."/>
            <person name="Carlos C."/>
            <person name="Belgini D.R."/>
            <person name="Limache E.G."/>
            <person name="Lacerda G.V."/>
            <person name="Nery M.B."/>
            <person name="Gomes M.B."/>
            <person name="Souza S."/>
            <person name="Silva T.M."/>
            <person name="Rodrigues V.D."/>
            <person name="Paulino L.C."/>
            <person name="Vicentini R."/>
            <person name="Ferraz L.F."/>
            <person name="Ottoboni L.M."/>
        </authorList>
    </citation>
    <scope>NUCLEOTIDE SEQUENCE [LARGE SCALE GENOMIC DNA]</scope>
    <source>
        <strain evidence="8 9">SO9-6</strain>
    </source>
</reference>
<protein>
    <submittedName>
        <fullName evidence="8">2,3-butanediol dehydrogenase</fullName>
    </submittedName>
</protein>
<accession>A0A0B0DD72</accession>
<dbReference type="CDD" id="cd08233">
    <property type="entry name" value="butanediol_DH_like"/>
    <property type="match status" value="1"/>
</dbReference>
<proteinExistence type="inferred from homology"/>
<evidence type="ECO:0000313" key="8">
    <source>
        <dbReference type="EMBL" id="KHE74092.1"/>
    </source>
</evidence>
<evidence type="ECO:0000256" key="6">
    <source>
        <dbReference type="RuleBase" id="RU361277"/>
    </source>
</evidence>
<dbReference type="AlphaFoldDB" id="A0A0B0DD72"/>
<dbReference type="PANTHER" id="PTHR43161:SF26">
    <property type="entry name" value="GALACTITOL 1-PHOSPHATE 5-DEHYDROGENASE"/>
    <property type="match status" value="1"/>
</dbReference>
<comment type="cofactor">
    <cofactor evidence="1 6">
        <name>Zn(2+)</name>
        <dbReference type="ChEBI" id="CHEBI:29105"/>
    </cofactor>
</comment>
<name>A0A0B0DD72_9MICC</name>
<dbReference type="PANTHER" id="PTHR43161">
    <property type="entry name" value="SORBITOL DEHYDROGENASE"/>
    <property type="match status" value="1"/>
</dbReference>
<keyword evidence="3 6" id="KW-0479">Metal-binding</keyword>
<evidence type="ECO:0000256" key="3">
    <source>
        <dbReference type="ARBA" id="ARBA00022723"/>
    </source>
</evidence>
<evidence type="ECO:0000256" key="4">
    <source>
        <dbReference type="ARBA" id="ARBA00022833"/>
    </source>
</evidence>
<dbReference type="STRING" id="223184.AS25_08740"/>
<evidence type="ECO:0000256" key="5">
    <source>
        <dbReference type="ARBA" id="ARBA00023002"/>
    </source>
</evidence>
<evidence type="ECO:0000313" key="9">
    <source>
        <dbReference type="Proteomes" id="UP000030664"/>
    </source>
</evidence>
<sequence length="354" mass="37163">MKAVLFYGKEDLRIEQIEEPQLRPGTVKIKPAYNGICGSDLHLYEDGPIPPAPTAEKPHPISGETLPVVLGHEFSGVVEELGDDVEGLSVGDSVVVEPLMVDGTCPACQKGAYNLCEKMGFIGISGRGGGLSEHIVVERCWVHPVGEMPLDQAAMIEPLSVAVHTVKHARAQSGQTAVIGGAGPIGLLVAAVLKAQGVKTIVSEVSKGRCEMAASTGVADVVVDPTSEDLNAVVASHTGGAGAELAFDAAGVGVVMDQLLEVLGAGGRLEVVAIHSKPVQLDITAQLTMQDREMGSSVGYANDHADAIELVQRGKVNLEPFITSRIRADQIIEEGFKRLITNKDSEVKILVSMS</sequence>
<keyword evidence="5" id="KW-0560">Oxidoreductase</keyword>
<dbReference type="SUPFAM" id="SSF50129">
    <property type="entry name" value="GroES-like"/>
    <property type="match status" value="1"/>
</dbReference>
<dbReference type="Pfam" id="PF08240">
    <property type="entry name" value="ADH_N"/>
    <property type="match status" value="1"/>
</dbReference>
<dbReference type="InterPro" id="IPR013149">
    <property type="entry name" value="ADH-like_C"/>
</dbReference>
<dbReference type="InterPro" id="IPR036291">
    <property type="entry name" value="NAD(P)-bd_dom_sf"/>
</dbReference>
<dbReference type="InterPro" id="IPR002328">
    <property type="entry name" value="ADH_Zn_CS"/>
</dbReference>
<evidence type="ECO:0000256" key="1">
    <source>
        <dbReference type="ARBA" id="ARBA00001947"/>
    </source>
</evidence>
<dbReference type="Gene3D" id="3.40.50.720">
    <property type="entry name" value="NAD(P)-binding Rossmann-like Domain"/>
    <property type="match status" value="1"/>
</dbReference>
<dbReference type="Proteomes" id="UP000030664">
    <property type="component" value="Unassembled WGS sequence"/>
</dbReference>
<organism evidence="8 9">
    <name type="scientific">Kocuria marina</name>
    <dbReference type="NCBI Taxonomy" id="223184"/>
    <lineage>
        <taxon>Bacteria</taxon>
        <taxon>Bacillati</taxon>
        <taxon>Actinomycetota</taxon>
        <taxon>Actinomycetes</taxon>
        <taxon>Micrococcales</taxon>
        <taxon>Micrococcaceae</taxon>
        <taxon>Kocuria</taxon>
    </lineage>
</organism>
<dbReference type="InterPro" id="IPR020843">
    <property type="entry name" value="ER"/>
</dbReference>
<keyword evidence="4 6" id="KW-0862">Zinc</keyword>
<dbReference type="Pfam" id="PF00107">
    <property type="entry name" value="ADH_zinc_N"/>
    <property type="match status" value="1"/>
</dbReference>
<dbReference type="InterPro" id="IPR011032">
    <property type="entry name" value="GroES-like_sf"/>
</dbReference>
<comment type="caution">
    <text evidence="8">The sequence shown here is derived from an EMBL/GenBank/DDBJ whole genome shotgun (WGS) entry which is preliminary data.</text>
</comment>
<dbReference type="SUPFAM" id="SSF51735">
    <property type="entry name" value="NAD(P)-binding Rossmann-fold domains"/>
    <property type="match status" value="1"/>
</dbReference>
<dbReference type="PROSITE" id="PS00059">
    <property type="entry name" value="ADH_ZINC"/>
    <property type="match status" value="1"/>
</dbReference>
<dbReference type="InterPro" id="IPR013154">
    <property type="entry name" value="ADH-like_N"/>
</dbReference>